<dbReference type="AlphaFoldDB" id="A0A2K3L7T7"/>
<organism evidence="2 3">
    <name type="scientific">Trifolium pratense</name>
    <name type="common">Red clover</name>
    <dbReference type="NCBI Taxonomy" id="57577"/>
    <lineage>
        <taxon>Eukaryota</taxon>
        <taxon>Viridiplantae</taxon>
        <taxon>Streptophyta</taxon>
        <taxon>Embryophyta</taxon>
        <taxon>Tracheophyta</taxon>
        <taxon>Spermatophyta</taxon>
        <taxon>Magnoliopsida</taxon>
        <taxon>eudicotyledons</taxon>
        <taxon>Gunneridae</taxon>
        <taxon>Pentapetalae</taxon>
        <taxon>rosids</taxon>
        <taxon>fabids</taxon>
        <taxon>Fabales</taxon>
        <taxon>Fabaceae</taxon>
        <taxon>Papilionoideae</taxon>
        <taxon>50 kb inversion clade</taxon>
        <taxon>NPAAA clade</taxon>
        <taxon>Hologalegina</taxon>
        <taxon>IRL clade</taxon>
        <taxon>Trifolieae</taxon>
        <taxon>Trifolium</taxon>
    </lineage>
</organism>
<dbReference type="Proteomes" id="UP000236291">
    <property type="component" value="Unassembled WGS sequence"/>
</dbReference>
<reference evidence="2 3" key="2">
    <citation type="journal article" date="2017" name="Front. Plant Sci.">
        <title>Gene Classification and Mining of Molecular Markers Useful in Red Clover (Trifolium pratense) Breeding.</title>
        <authorList>
            <person name="Istvanek J."/>
            <person name="Dluhosova J."/>
            <person name="Dluhos P."/>
            <person name="Patkova L."/>
            <person name="Nedelnik J."/>
            <person name="Repkova J."/>
        </authorList>
    </citation>
    <scope>NUCLEOTIDE SEQUENCE [LARGE SCALE GENOMIC DNA]</scope>
    <source>
        <strain evidence="3">cv. Tatra</strain>
        <tissue evidence="2">Young leaves</tissue>
    </source>
</reference>
<reference evidence="2 3" key="1">
    <citation type="journal article" date="2014" name="Am. J. Bot.">
        <title>Genome assembly and annotation for red clover (Trifolium pratense; Fabaceae).</title>
        <authorList>
            <person name="Istvanek J."/>
            <person name="Jaros M."/>
            <person name="Krenek A."/>
            <person name="Repkova J."/>
        </authorList>
    </citation>
    <scope>NUCLEOTIDE SEQUENCE [LARGE SCALE GENOMIC DNA]</scope>
    <source>
        <strain evidence="3">cv. Tatra</strain>
        <tissue evidence="2">Young leaves</tissue>
    </source>
</reference>
<gene>
    <name evidence="2" type="ORF">L195_g030522</name>
</gene>
<feature type="domain" description="Glucosamine inositolphosphorylceramide transferase 1 N-terminal" evidence="1">
    <location>
        <begin position="60"/>
        <end position="127"/>
    </location>
</feature>
<dbReference type="GO" id="GO:0016740">
    <property type="term" value="F:transferase activity"/>
    <property type="evidence" value="ECO:0007669"/>
    <property type="project" value="UniProtKB-KW"/>
</dbReference>
<accession>A0A2K3L7T7</accession>
<proteinExistence type="predicted"/>
<evidence type="ECO:0000313" key="3">
    <source>
        <dbReference type="Proteomes" id="UP000236291"/>
    </source>
</evidence>
<dbReference type="STRING" id="57577.A0A2K3L7T7"/>
<dbReference type="Pfam" id="PF24793">
    <property type="entry name" value="GINT1_N"/>
    <property type="match status" value="1"/>
</dbReference>
<protein>
    <submittedName>
        <fullName evidence="2">Glycosyltransferase family protein</fullName>
    </submittedName>
</protein>
<keyword evidence="2" id="KW-0808">Transferase</keyword>
<sequence length="127" mass="12872">MGSGQISGGGIINGGGGGVGGSNSSGGSSSSCCDMSMKCCFYGWLAFSPSVHSSLSPFGCQDDNEGSWSIGIFFGDSPFSLKPIEFSNLSNDDSAAWPVANPVVTCASVSDAGFPSNFVADPFLFIQ</sequence>
<dbReference type="ExpressionAtlas" id="A0A2K3L7T7">
    <property type="expression patterns" value="baseline"/>
</dbReference>
<evidence type="ECO:0000313" key="2">
    <source>
        <dbReference type="EMBL" id="PNX74597.1"/>
    </source>
</evidence>
<comment type="caution">
    <text evidence="2">The sequence shown here is derived from an EMBL/GenBank/DDBJ whole genome shotgun (WGS) entry which is preliminary data.</text>
</comment>
<dbReference type="InterPro" id="IPR056442">
    <property type="entry name" value="GINT1_N"/>
</dbReference>
<name>A0A2K3L7T7_TRIPR</name>
<dbReference type="EMBL" id="ASHM01027752">
    <property type="protein sequence ID" value="PNX74597.1"/>
    <property type="molecule type" value="Genomic_DNA"/>
</dbReference>
<evidence type="ECO:0000259" key="1">
    <source>
        <dbReference type="Pfam" id="PF24793"/>
    </source>
</evidence>
<feature type="non-terminal residue" evidence="2">
    <location>
        <position position="127"/>
    </location>
</feature>